<evidence type="ECO:0000256" key="6">
    <source>
        <dbReference type="ARBA" id="ARBA00023242"/>
    </source>
</evidence>
<comment type="subcellular location">
    <subcellularLocation>
        <location evidence="1">Nucleus</location>
    </subcellularLocation>
</comment>
<organism evidence="11 12">
    <name type="scientific">Nepenthes gracilis</name>
    <name type="common">Slender pitcher plant</name>
    <dbReference type="NCBI Taxonomy" id="150966"/>
    <lineage>
        <taxon>Eukaryota</taxon>
        <taxon>Viridiplantae</taxon>
        <taxon>Streptophyta</taxon>
        <taxon>Embryophyta</taxon>
        <taxon>Tracheophyta</taxon>
        <taxon>Spermatophyta</taxon>
        <taxon>Magnoliopsida</taxon>
        <taxon>eudicotyledons</taxon>
        <taxon>Gunneridae</taxon>
        <taxon>Pentapetalae</taxon>
        <taxon>Caryophyllales</taxon>
        <taxon>Nepenthaceae</taxon>
        <taxon>Nepenthes</taxon>
    </lineage>
</organism>
<keyword evidence="6" id="KW-0539">Nucleus</keyword>
<feature type="domain" description="Oberon coiled-coil region" evidence="10">
    <location>
        <begin position="333"/>
        <end position="416"/>
    </location>
</feature>
<dbReference type="AlphaFoldDB" id="A0AAD3RXX5"/>
<dbReference type="Pfam" id="PF07227">
    <property type="entry name" value="PHD_Oberon"/>
    <property type="match status" value="1"/>
</dbReference>
<evidence type="ECO:0000256" key="3">
    <source>
        <dbReference type="ARBA" id="ARBA00022771"/>
    </source>
</evidence>
<dbReference type="GO" id="GO:0010078">
    <property type="term" value="P:maintenance of root meristem identity"/>
    <property type="evidence" value="ECO:0007669"/>
    <property type="project" value="TreeGrafter"/>
</dbReference>
<keyword evidence="3" id="KW-0863">Zinc-finger</keyword>
<evidence type="ECO:0000256" key="8">
    <source>
        <dbReference type="SAM" id="MobiDB-lite"/>
    </source>
</evidence>
<feature type="region of interest" description="Disordered" evidence="8">
    <location>
        <begin position="266"/>
        <end position="334"/>
    </location>
</feature>
<dbReference type="Proteomes" id="UP001279734">
    <property type="component" value="Unassembled WGS sequence"/>
</dbReference>
<dbReference type="InterPro" id="IPR032535">
    <property type="entry name" value="Oberon_CC"/>
</dbReference>
<dbReference type="GO" id="GO:0005634">
    <property type="term" value="C:nucleus"/>
    <property type="evidence" value="ECO:0007669"/>
    <property type="project" value="UniProtKB-SubCell"/>
</dbReference>
<dbReference type="EMBL" id="BSYO01000001">
    <property type="protein sequence ID" value="GMH00033.1"/>
    <property type="molecule type" value="Genomic_DNA"/>
</dbReference>
<dbReference type="GO" id="GO:0008270">
    <property type="term" value="F:zinc ion binding"/>
    <property type="evidence" value="ECO:0007669"/>
    <property type="project" value="UniProtKB-KW"/>
</dbReference>
<evidence type="ECO:0000256" key="5">
    <source>
        <dbReference type="ARBA" id="ARBA00023054"/>
    </source>
</evidence>
<reference evidence="11" key="1">
    <citation type="submission" date="2023-05" db="EMBL/GenBank/DDBJ databases">
        <title>Nepenthes gracilis genome sequencing.</title>
        <authorList>
            <person name="Fukushima K."/>
        </authorList>
    </citation>
    <scope>NUCLEOTIDE SEQUENCE</scope>
    <source>
        <strain evidence="11">SING2019-196</strain>
    </source>
</reference>
<dbReference type="InterPro" id="IPR032881">
    <property type="entry name" value="Oberon-like_PHD"/>
</dbReference>
<evidence type="ECO:0000313" key="11">
    <source>
        <dbReference type="EMBL" id="GMH00033.1"/>
    </source>
</evidence>
<keyword evidence="5 7" id="KW-0175">Coiled coil</keyword>
<gene>
    <name evidence="11" type="ORF">Nepgr_001872</name>
</gene>
<dbReference type="GO" id="GO:0010468">
    <property type="term" value="P:regulation of gene expression"/>
    <property type="evidence" value="ECO:0007669"/>
    <property type="project" value="TreeGrafter"/>
</dbReference>
<keyword evidence="2" id="KW-0479">Metal-binding</keyword>
<sequence length="543" mass="61253">MSWRIHELSEQAVARLKEVTSEMIVKEEKRGKLRAFQEVLKNRSDLTLEALLRSQHVQLEILVALKTGIPDFLMRADDIPLTDLAEIFLNFKCRNLNCRSALPVDECDCKFCLKKDGFCSTCMCLICSKFDMASNTCSWVGCDVCSHWCHTDCGLQNFSIRNGCSVTGTQGTSEMQFYCIACGHPSEMFGFVKDVFKVCASEWKAETMLKELEYVRRIFSVSSDARGKLLRDVATQLLARLQNGSSVVEIYNHIMGFLAESDSKYSNASKSSRSEPQALQKNKGDESNRAAGLNREAFQSKSVSLKNPSQTTNVRTFPMNTDRSPGSGGIWDSEVQMSGKNKPVIVDELESIVKIKQAEAQMFQKRADDARREAESLKRIALAKNEKIEEEFSARITKLHLAEAEDRRQQKLEELHGSILSNGFRFKKMEEVLKFISLSTVNAWCWLKHWTTSPWDLNGCHKATLEPKGGSLIWKGPQSSNHQANGFELKPELAFGSQGTSPPNWVLRRKSSSPVKCNLQLLARSVALTDCLSFLRETYLYKI</sequence>
<dbReference type="GO" id="GO:0010071">
    <property type="term" value="P:root meristem specification"/>
    <property type="evidence" value="ECO:0007669"/>
    <property type="project" value="TreeGrafter"/>
</dbReference>
<evidence type="ECO:0000259" key="9">
    <source>
        <dbReference type="Pfam" id="PF07227"/>
    </source>
</evidence>
<protein>
    <submittedName>
        <fullName evidence="11">Uncharacterized protein</fullName>
    </submittedName>
</protein>
<dbReference type="PANTHER" id="PTHR21736:SF20">
    <property type="entry name" value="PROTEIN OBERON 4"/>
    <property type="match status" value="1"/>
</dbReference>
<accession>A0AAD3RXX5</accession>
<comment type="caution">
    <text evidence="11">The sequence shown here is derived from an EMBL/GenBank/DDBJ whole genome shotgun (WGS) entry which is preliminary data.</text>
</comment>
<evidence type="ECO:0000256" key="2">
    <source>
        <dbReference type="ARBA" id="ARBA00022723"/>
    </source>
</evidence>
<evidence type="ECO:0000313" key="12">
    <source>
        <dbReference type="Proteomes" id="UP001279734"/>
    </source>
</evidence>
<feature type="compositionally biased region" description="Polar residues" evidence="8">
    <location>
        <begin position="297"/>
        <end position="324"/>
    </location>
</feature>
<evidence type="ECO:0000259" key="10">
    <source>
        <dbReference type="Pfam" id="PF16312"/>
    </source>
</evidence>
<dbReference type="InterPro" id="IPR004082">
    <property type="entry name" value="OBERON"/>
</dbReference>
<name>A0AAD3RXX5_NEPGR</name>
<proteinExistence type="predicted"/>
<keyword evidence="4" id="KW-0862">Zinc</keyword>
<feature type="domain" description="Oberon-like PHD finger" evidence="9">
    <location>
        <begin position="93"/>
        <end position="216"/>
    </location>
</feature>
<evidence type="ECO:0000256" key="4">
    <source>
        <dbReference type="ARBA" id="ARBA00022833"/>
    </source>
</evidence>
<dbReference type="InterPro" id="IPR047578">
    <property type="entry name" value="OBE1-like_PHD"/>
</dbReference>
<dbReference type="PRINTS" id="PR01544">
    <property type="entry name" value="ARATH130DUF"/>
</dbReference>
<dbReference type="PANTHER" id="PTHR21736">
    <property type="entry name" value="VERNALIZATION-INSENSITIVE PROTEIN 3"/>
    <property type="match status" value="1"/>
</dbReference>
<dbReference type="CDD" id="cd15612">
    <property type="entry name" value="PHD_OBE1_like"/>
    <property type="match status" value="1"/>
</dbReference>
<feature type="coiled-coil region" evidence="7">
    <location>
        <begin position="353"/>
        <end position="391"/>
    </location>
</feature>
<keyword evidence="12" id="KW-1185">Reference proteome</keyword>
<dbReference type="GO" id="GO:0010492">
    <property type="term" value="P:maintenance of shoot apical meristem identity"/>
    <property type="evidence" value="ECO:0007669"/>
    <property type="project" value="TreeGrafter"/>
</dbReference>
<evidence type="ECO:0000256" key="1">
    <source>
        <dbReference type="ARBA" id="ARBA00004123"/>
    </source>
</evidence>
<evidence type="ECO:0000256" key="7">
    <source>
        <dbReference type="SAM" id="Coils"/>
    </source>
</evidence>
<dbReference type="Pfam" id="PF16312">
    <property type="entry name" value="Oberon_cc"/>
    <property type="match status" value="1"/>
</dbReference>